<dbReference type="EMBL" id="FPHL01000026">
    <property type="protein sequence ID" value="SFV61592.1"/>
    <property type="molecule type" value="Genomic_DNA"/>
</dbReference>
<organism evidence="6">
    <name type="scientific">hydrothermal vent metagenome</name>
    <dbReference type="NCBI Taxonomy" id="652676"/>
    <lineage>
        <taxon>unclassified sequences</taxon>
        <taxon>metagenomes</taxon>
        <taxon>ecological metagenomes</taxon>
    </lineage>
</organism>
<dbReference type="InterPro" id="IPR058240">
    <property type="entry name" value="rSAM_sf"/>
</dbReference>
<feature type="domain" description="Radical SAM core" evidence="5">
    <location>
        <begin position="15"/>
        <end position="225"/>
    </location>
</feature>
<keyword evidence="1" id="KW-0949">S-adenosyl-L-methionine</keyword>
<dbReference type="PROSITE" id="PS51918">
    <property type="entry name" value="RADICAL_SAM"/>
    <property type="match status" value="1"/>
</dbReference>
<evidence type="ECO:0000259" key="5">
    <source>
        <dbReference type="PROSITE" id="PS51918"/>
    </source>
</evidence>
<keyword evidence="2" id="KW-0479">Metal-binding</keyword>
<dbReference type="SUPFAM" id="SSF102114">
    <property type="entry name" value="Radical SAM enzymes"/>
    <property type="match status" value="1"/>
</dbReference>
<dbReference type="GO" id="GO:0051536">
    <property type="term" value="F:iron-sulfur cluster binding"/>
    <property type="evidence" value="ECO:0007669"/>
    <property type="project" value="UniProtKB-KW"/>
</dbReference>
<dbReference type="SFLD" id="SFLDG01094">
    <property type="entry name" value="Uncharacterised_Radical_SAM_Su"/>
    <property type="match status" value="1"/>
</dbReference>
<name>A0A1W1C7A1_9ZZZZ</name>
<evidence type="ECO:0000256" key="2">
    <source>
        <dbReference type="ARBA" id="ARBA00022723"/>
    </source>
</evidence>
<evidence type="ECO:0000256" key="3">
    <source>
        <dbReference type="ARBA" id="ARBA00023004"/>
    </source>
</evidence>
<sequence>MSHKLLYDITPFTALDYPDHLAAIFWFAGCNMRCAYCYNKEIVLGEGKRTEEEAIAFLQSRTGLLEAVVLSGGEATLFDGLVEFCKKIKQLKFKIKLDTNGLNPEMIKVLVENELVDYIALDYKAPKEKYFEITKNKHFDRFSKTLNFLIQKQFPFEVRTTVHSDLLRITEINRIIKDLLKRGYRGTYYLQPFVFIEYTIGKVKEEKTSLDRSQLSPGLNVVWRA</sequence>
<dbReference type="AlphaFoldDB" id="A0A1W1C7A1"/>
<evidence type="ECO:0000256" key="1">
    <source>
        <dbReference type="ARBA" id="ARBA00022691"/>
    </source>
</evidence>
<dbReference type="GO" id="GO:0046872">
    <property type="term" value="F:metal ion binding"/>
    <property type="evidence" value="ECO:0007669"/>
    <property type="project" value="UniProtKB-KW"/>
</dbReference>
<dbReference type="PANTHER" id="PTHR11228:SF27">
    <property type="entry name" value="GLYCYL-RADICAL ENZYME ACTIVATING ENZYME MJ1227-RELATED"/>
    <property type="match status" value="1"/>
</dbReference>
<dbReference type="PANTHER" id="PTHR11228">
    <property type="entry name" value="RADICAL SAM DOMAIN PROTEIN"/>
    <property type="match status" value="1"/>
</dbReference>
<dbReference type="InterPro" id="IPR012840">
    <property type="entry name" value="NrdG2"/>
</dbReference>
<protein>
    <submittedName>
        <fullName evidence="6">Ribonucleotide reductase of class III (Anaerobic), activating protein</fullName>
        <ecNumber evidence="6">1.97.1.4</ecNumber>
    </submittedName>
</protein>
<keyword evidence="4" id="KW-0411">Iron-sulfur</keyword>
<evidence type="ECO:0000256" key="4">
    <source>
        <dbReference type="ARBA" id="ARBA00023014"/>
    </source>
</evidence>
<keyword evidence="6" id="KW-0560">Oxidoreductase</keyword>
<dbReference type="Gene3D" id="3.20.20.70">
    <property type="entry name" value="Aldolase class I"/>
    <property type="match status" value="1"/>
</dbReference>
<proteinExistence type="predicted"/>
<dbReference type="GO" id="GO:0043365">
    <property type="term" value="F:[formate-C-acetyltransferase]-activating enzyme activity"/>
    <property type="evidence" value="ECO:0007669"/>
    <property type="project" value="UniProtKB-EC"/>
</dbReference>
<dbReference type="InterPro" id="IPR007197">
    <property type="entry name" value="rSAM"/>
</dbReference>
<reference evidence="6" key="1">
    <citation type="submission" date="2016-10" db="EMBL/GenBank/DDBJ databases">
        <authorList>
            <person name="de Groot N.N."/>
        </authorList>
    </citation>
    <scope>NUCLEOTIDE SEQUENCE</scope>
</reference>
<dbReference type="CDD" id="cd01335">
    <property type="entry name" value="Radical_SAM"/>
    <property type="match status" value="1"/>
</dbReference>
<gene>
    <name evidence="6" type="ORF">MNB_SV-10-1162</name>
</gene>
<dbReference type="PROSITE" id="PS51257">
    <property type="entry name" value="PROKAR_LIPOPROTEIN"/>
    <property type="match status" value="1"/>
</dbReference>
<keyword evidence="3" id="KW-0408">Iron</keyword>
<accession>A0A1W1C7A1</accession>
<dbReference type="InterPro" id="IPR013785">
    <property type="entry name" value="Aldolase_TIM"/>
</dbReference>
<dbReference type="Pfam" id="PF04055">
    <property type="entry name" value="Radical_SAM"/>
    <property type="match status" value="1"/>
</dbReference>
<dbReference type="EC" id="1.97.1.4" evidence="6"/>
<evidence type="ECO:0000313" key="6">
    <source>
        <dbReference type="EMBL" id="SFV61592.1"/>
    </source>
</evidence>
<dbReference type="SFLD" id="SFLDG01067">
    <property type="entry name" value="SPASM/twitch_domain_containing"/>
    <property type="match status" value="1"/>
</dbReference>
<dbReference type="InterPro" id="IPR050377">
    <property type="entry name" value="Radical_SAM_PqqE_MftC-like"/>
</dbReference>
<dbReference type="SFLD" id="SFLDS00029">
    <property type="entry name" value="Radical_SAM"/>
    <property type="match status" value="1"/>
</dbReference>
<dbReference type="NCBIfam" id="TIGR02495">
    <property type="entry name" value="NrdG2"/>
    <property type="match status" value="1"/>
</dbReference>